<dbReference type="Proteomes" id="UP001642464">
    <property type="component" value="Unassembled WGS sequence"/>
</dbReference>
<dbReference type="EMBL" id="CAXAMM010044672">
    <property type="protein sequence ID" value="CAK9115636.1"/>
    <property type="molecule type" value="Genomic_DNA"/>
</dbReference>
<proteinExistence type="predicted"/>
<reference evidence="1 2" key="1">
    <citation type="submission" date="2024-02" db="EMBL/GenBank/DDBJ databases">
        <authorList>
            <person name="Chen Y."/>
            <person name="Shah S."/>
            <person name="Dougan E. K."/>
            <person name="Thang M."/>
            <person name="Chan C."/>
        </authorList>
    </citation>
    <scope>NUCLEOTIDE SEQUENCE [LARGE SCALE GENOMIC DNA]</scope>
</reference>
<evidence type="ECO:0000313" key="2">
    <source>
        <dbReference type="Proteomes" id="UP001642464"/>
    </source>
</evidence>
<protein>
    <recommendedName>
        <fullName evidence="3">DUF1415 domain-containing protein</fullName>
    </recommendedName>
</protein>
<keyword evidence="2" id="KW-1185">Reference proteome</keyword>
<comment type="caution">
    <text evidence="1">The sequence shown here is derived from an EMBL/GenBank/DDBJ whole genome shotgun (WGS) entry which is preliminary data.</text>
</comment>
<accession>A0ABP0STU0</accession>
<dbReference type="Pfam" id="PF07209">
    <property type="entry name" value="DUF1415"/>
    <property type="match status" value="1"/>
</dbReference>
<organism evidence="1 2">
    <name type="scientific">Durusdinium trenchii</name>
    <dbReference type="NCBI Taxonomy" id="1381693"/>
    <lineage>
        <taxon>Eukaryota</taxon>
        <taxon>Sar</taxon>
        <taxon>Alveolata</taxon>
        <taxon>Dinophyceae</taxon>
        <taxon>Suessiales</taxon>
        <taxon>Symbiodiniaceae</taxon>
        <taxon>Durusdinium</taxon>
    </lineage>
</organism>
<gene>
    <name evidence="1" type="ORF">SCF082_LOCUS53513</name>
</gene>
<dbReference type="InterPro" id="IPR009858">
    <property type="entry name" value="DUF1415"/>
</dbReference>
<name>A0ABP0STU0_9DINO</name>
<sequence>MQLPLVPRMCPSPAPWAPAPAADHPLHLRSLRVGAAGSTLLLAVHPLSRGDRRTAARRSRTARCAVEEDEHAKAVQQWVQDVVIGYNFCPYAQPAAAQGHLRVVTSTSEVPEGVLEDLSAEAVRLPQGPLKDLEDGQPATTLLVCPHVKAWKSFEAFQEFYQNELSNGYYFAEQDIYMVSFHPEYGQGAGLQLGDLIQLGEQRATIRDTCAGYSASGLPLAMVELETGEESFIELPPPIDAIERLVSRGPRVAIHLLRNRDLEEANDADIHRRNGRTIQEVGSAAILDAIRRCA</sequence>
<evidence type="ECO:0000313" key="1">
    <source>
        <dbReference type="EMBL" id="CAK9115636.1"/>
    </source>
</evidence>
<evidence type="ECO:0008006" key="3">
    <source>
        <dbReference type="Google" id="ProtNLM"/>
    </source>
</evidence>